<dbReference type="RefSeq" id="WP_244499126.1">
    <property type="nucleotide sequence ID" value="NZ_FNBS01000057.1"/>
</dbReference>
<dbReference type="EMBL" id="FNBS01000057">
    <property type="protein sequence ID" value="SDG27899.1"/>
    <property type="molecule type" value="Genomic_DNA"/>
</dbReference>
<dbReference type="GO" id="GO:0051782">
    <property type="term" value="P:negative regulation of cell division"/>
    <property type="evidence" value="ECO:0007669"/>
    <property type="project" value="TreeGrafter"/>
</dbReference>
<organism evidence="4 5">
    <name type="scientific">Thermoanaerobacter thermohydrosulfuricus</name>
    <name type="common">Clostridium thermohydrosulfuricum</name>
    <dbReference type="NCBI Taxonomy" id="1516"/>
    <lineage>
        <taxon>Bacteria</taxon>
        <taxon>Bacillati</taxon>
        <taxon>Bacillota</taxon>
        <taxon>Clostridia</taxon>
        <taxon>Thermoanaerobacterales</taxon>
        <taxon>Thermoanaerobacteraceae</taxon>
        <taxon>Thermoanaerobacter</taxon>
    </lineage>
</organism>
<accession>A0A1G7SZS5</accession>
<dbReference type="InterPro" id="IPR050625">
    <property type="entry name" value="ParA/MinD_ATPase"/>
</dbReference>
<dbReference type="PANTHER" id="PTHR43384">
    <property type="entry name" value="SEPTUM SITE-DETERMINING PROTEIN MIND HOMOLOG, CHLOROPLASTIC-RELATED"/>
    <property type="match status" value="1"/>
</dbReference>
<evidence type="ECO:0000256" key="2">
    <source>
        <dbReference type="ARBA" id="ARBA00022840"/>
    </source>
</evidence>
<dbReference type="Gene3D" id="3.40.50.300">
    <property type="entry name" value="P-loop containing nucleotide triphosphate hydrolases"/>
    <property type="match status" value="1"/>
</dbReference>
<dbReference type="SUPFAM" id="SSF52540">
    <property type="entry name" value="P-loop containing nucleoside triphosphate hydrolases"/>
    <property type="match status" value="1"/>
</dbReference>
<keyword evidence="1" id="KW-0547">Nucleotide-binding</keyword>
<dbReference type="GO" id="GO:0005524">
    <property type="term" value="F:ATP binding"/>
    <property type="evidence" value="ECO:0007669"/>
    <property type="project" value="UniProtKB-KW"/>
</dbReference>
<sequence length="265" mass="30191">MNLLISNNLKTIEKIKKIEPCDVALSLESAVLREKQKKYELVITDGFDASQFFKNTITTRDYLKKAAEGKETKIIRQEVISVWSVKGGTGKTTLVKRLIDTADKNARMLVVDFNFQDGGSDLSFMLELPVVPHLGMYLKEKTKKSFFESLIKYTENVSILQAPPKRSFVKDITPDDVEEIIKLGRSAFDIIIFDLPNTLNEIVDTVLANSTKRIVVSSGLVSEARRIKELEDSFIVIINSPNKSWKVYYKDFECIPIEQIEKIFK</sequence>
<dbReference type="InterPro" id="IPR027417">
    <property type="entry name" value="P-loop_NTPase"/>
</dbReference>
<dbReference type="GO" id="GO:0009898">
    <property type="term" value="C:cytoplasmic side of plasma membrane"/>
    <property type="evidence" value="ECO:0007669"/>
    <property type="project" value="TreeGrafter"/>
</dbReference>
<name>A0A1G7SZS5_THETY</name>
<evidence type="ECO:0000256" key="1">
    <source>
        <dbReference type="ARBA" id="ARBA00022741"/>
    </source>
</evidence>
<dbReference type="GO" id="GO:0005829">
    <property type="term" value="C:cytosol"/>
    <property type="evidence" value="ECO:0007669"/>
    <property type="project" value="TreeGrafter"/>
</dbReference>
<protein>
    <submittedName>
        <fullName evidence="4">AAA domain-containing protein</fullName>
    </submittedName>
</protein>
<gene>
    <name evidence="4" type="ORF">SAMN04244560_02072</name>
</gene>
<reference evidence="4 5" key="1">
    <citation type="submission" date="2016-10" db="EMBL/GenBank/DDBJ databases">
        <authorList>
            <person name="de Groot N.N."/>
        </authorList>
    </citation>
    <scope>NUCLEOTIDE SEQUENCE [LARGE SCALE GENOMIC DNA]</scope>
    <source>
        <strain evidence="4 5">DSM 569</strain>
    </source>
</reference>
<evidence type="ECO:0000313" key="5">
    <source>
        <dbReference type="Proteomes" id="UP000183404"/>
    </source>
</evidence>
<dbReference type="Proteomes" id="UP000183404">
    <property type="component" value="Unassembled WGS sequence"/>
</dbReference>
<keyword evidence="2" id="KW-0067">ATP-binding</keyword>
<proteinExistence type="predicted"/>
<dbReference type="PANTHER" id="PTHR43384:SF6">
    <property type="entry name" value="SEPTUM SITE-DETERMINING PROTEIN MIND HOMOLOG, CHLOROPLASTIC"/>
    <property type="match status" value="1"/>
</dbReference>
<dbReference type="Pfam" id="PF13614">
    <property type="entry name" value="AAA_31"/>
    <property type="match status" value="1"/>
</dbReference>
<dbReference type="GO" id="GO:0016887">
    <property type="term" value="F:ATP hydrolysis activity"/>
    <property type="evidence" value="ECO:0007669"/>
    <property type="project" value="TreeGrafter"/>
</dbReference>
<dbReference type="InterPro" id="IPR025669">
    <property type="entry name" value="AAA_dom"/>
</dbReference>
<feature type="domain" description="AAA" evidence="3">
    <location>
        <begin position="78"/>
        <end position="217"/>
    </location>
</feature>
<evidence type="ECO:0000259" key="3">
    <source>
        <dbReference type="Pfam" id="PF13614"/>
    </source>
</evidence>
<dbReference type="AlphaFoldDB" id="A0A1G7SZS5"/>
<evidence type="ECO:0000313" key="4">
    <source>
        <dbReference type="EMBL" id="SDG27899.1"/>
    </source>
</evidence>